<dbReference type="Gene3D" id="1.10.10.10">
    <property type="entry name" value="Winged helix-like DNA-binding domain superfamily/Winged helix DNA-binding domain"/>
    <property type="match status" value="1"/>
</dbReference>
<evidence type="ECO:0000256" key="1">
    <source>
        <dbReference type="ARBA" id="ARBA00007484"/>
    </source>
</evidence>
<dbReference type="Gene3D" id="2.10.109.10">
    <property type="entry name" value="Umud Fragment, subunit A"/>
    <property type="match status" value="1"/>
</dbReference>
<dbReference type="Proteomes" id="UP000034190">
    <property type="component" value="Unassembled WGS sequence"/>
</dbReference>
<keyword evidence="3" id="KW-0235">DNA replication</keyword>
<comment type="caution">
    <text evidence="15">The sequence shown here is derived from an EMBL/GenBank/DDBJ whole genome shotgun (WGS) entry which is preliminary data.</text>
</comment>
<dbReference type="GO" id="GO:0045892">
    <property type="term" value="P:negative regulation of DNA-templated transcription"/>
    <property type="evidence" value="ECO:0007669"/>
    <property type="project" value="InterPro"/>
</dbReference>
<evidence type="ECO:0000256" key="12">
    <source>
        <dbReference type="RuleBase" id="RU003991"/>
    </source>
</evidence>
<dbReference type="Pfam" id="PF00717">
    <property type="entry name" value="Peptidase_S24"/>
    <property type="match status" value="1"/>
</dbReference>
<dbReference type="NCBIfam" id="TIGR00498">
    <property type="entry name" value="lexA"/>
    <property type="match status" value="1"/>
</dbReference>
<dbReference type="PANTHER" id="PTHR33516">
    <property type="entry name" value="LEXA REPRESSOR"/>
    <property type="match status" value="1"/>
</dbReference>
<sequence length="217" mass="24129">MIKNITKRQLEALNIIYKNIESSGFPPSLADLREELKVASNQSVINFLKVLENSGYIKREEGLARGLKILPKGYKALGVDMLVPAVGNSSCGPFVEAIQEVGNWISLPGEMYKDEVTESKDKLFIIKVGGDSMINAGINNGDLLLIKQAREFKNGDIVVARNDDGTTVKRFVAENKKAYLKPENPAYKNIPIFEDTYFDGKVIANLSTLKRTYEPKN</sequence>
<dbReference type="GO" id="GO:0003677">
    <property type="term" value="F:DNA binding"/>
    <property type="evidence" value="ECO:0007669"/>
    <property type="project" value="UniProtKB-KW"/>
</dbReference>
<evidence type="ECO:0000256" key="2">
    <source>
        <dbReference type="ARBA" id="ARBA00022491"/>
    </source>
</evidence>
<dbReference type="PANTHER" id="PTHR33516:SF2">
    <property type="entry name" value="LEXA REPRESSOR-RELATED"/>
    <property type="match status" value="1"/>
</dbReference>
<proteinExistence type="inferred from homology"/>
<dbReference type="InterPro" id="IPR006197">
    <property type="entry name" value="Peptidase_S24_LexA"/>
</dbReference>
<evidence type="ECO:0000313" key="15">
    <source>
        <dbReference type="EMBL" id="KKR91862.1"/>
    </source>
</evidence>
<dbReference type="InterPro" id="IPR039418">
    <property type="entry name" value="LexA-like"/>
</dbReference>
<evidence type="ECO:0000256" key="3">
    <source>
        <dbReference type="ARBA" id="ARBA00022705"/>
    </source>
</evidence>
<evidence type="ECO:0000256" key="8">
    <source>
        <dbReference type="ARBA" id="ARBA00023125"/>
    </source>
</evidence>
<protein>
    <submittedName>
        <fullName evidence="15">LexA repressor</fullName>
    </submittedName>
</protein>
<gene>
    <name evidence="15" type="ORF">UU43_C0001G0042</name>
</gene>
<dbReference type="GO" id="GO:0006508">
    <property type="term" value="P:proteolysis"/>
    <property type="evidence" value="ECO:0007669"/>
    <property type="project" value="InterPro"/>
</dbReference>
<evidence type="ECO:0000259" key="13">
    <source>
        <dbReference type="Pfam" id="PF00717"/>
    </source>
</evidence>
<evidence type="ECO:0000256" key="11">
    <source>
        <dbReference type="ARBA" id="ARBA00023236"/>
    </source>
</evidence>
<dbReference type="SUPFAM" id="SSF51306">
    <property type="entry name" value="LexA/Signal peptidase"/>
    <property type="match status" value="1"/>
</dbReference>
<dbReference type="PRINTS" id="PR00726">
    <property type="entry name" value="LEXASERPTASE"/>
</dbReference>
<feature type="domain" description="Peptidase S24/S26A/S26B/S26C" evidence="13">
    <location>
        <begin position="85"/>
        <end position="197"/>
    </location>
</feature>
<keyword evidence="10" id="KW-0234">DNA repair</keyword>
<comment type="similarity">
    <text evidence="1 12">Belongs to the peptidase S24 family.</text>
</comment>
<evidence type="ECO:0000313" key="16">
    <source>
        <dbReference type="Proteomes" id="UP000034190"/>
    </source>
</evidence>
<dbReference type="GO" id="GO:0004252">
    <property type="term" value="F:serine-type endopeptidase activity"/>
    <property type="evidence" value="ECO:0007669"/>
    <property type="project" value="InterPro"/>
</dbReference>
<accession>A0A0G0XVB0</accession>
<evidence type="ECO:0000256" key="5">
    <source>
        <dbReference type="ARBA" id="ARBA00022801"/>
    </source>
</evidence>
<evidence type="ECO:0000256" key="6">
    <source>
        <dbReference type="ARBA" id="ARBA00022813"/>
    </source>
</evidence>
<dbReference type="AlphaFoldDB" id="A0A0G0XVB0"/>
<keyword evidence="7" id="KW-0805">Transcription regulation</keyword>
<dbReference type="InterPro" id="IPR036390">
    <property type="entry name" value="WH_DNA-bd_sf"/>
</dbReference>
<keyword evidence="5 12" id="KW-0378">Hydrolase</keyword>
<dbReference type="InterPro" id="IPR050077">
    <property type="entry name" value="LexA_repressor"/>
</dbReference>
<evidence type="ECO:0000256" key="4">
    <source>
        <dbReference type="ARBA" id="ARBA00022763"/>
    </source>
</evidence>
<name>A0A0G0XVB0_9BACT</name>
<dbReference type="GO" id="GO:0009432">
    <property type="term" value="P:SOS response"/>
    <property type="evidence" value="ECO:0007669"/>
    <property type="project" value="UniProtKB-KW"/>
</dbReference>
<dbReference type="InterPro" id="IPR006200">
    <property type="entry name" value="LexA"/>
</dbReference>
<keyword evidence="6 12" id="KW-0068">Autocatalytic cleavage</keyword>
<evidence type="ECO:0000256" key="10">
    <source>
        <dbReference type="ARBA" id="ARBA00023204"/>
    </source>
</evidence>
<keyword evidence="8" id="KW-0238">DNA-binding</keyword>
<evidence type="ECO:0000256" key="7">
    <source>
        <dbReference type="ARBA" id="ARBA00023015"/>
    </source>
</evidence>
<dbReference type="GO" id="GO:0006281">
    <property type="term" value="P:DNA repair"/>
    <property type="evidence" value="ECO:0007669"/>
    <property type="project" value="UniProtKB-KW"/>
</dbReference>
<keyword evidence="2" id="KW-0678">Repressor</keyword>
<dbReference type="InterPro" id="IPR036388">
    <property type="entry name" value="WH-like_DNA-bd_sf"/>
</dbReference>
<reference evidence="15 16" key="1">
    <citation type="journal article" date="2015" name="Nature">
        <title>rRNA introns, odd ribosomes, and small enigmatic genomes across a large radiation of phyla.</title>
        <authorList>
            <person name="Brown C.T."/>
            <person name="Hug L.A."/>
            <person name="Thomas B.C."/>
            <person name="Sharon I."/>
            <person name="Castelle C.J."/>
            <person name="Singh A."/>
            <person name="Wilkins M.J."/>
            <person name="Williams K.H."/>
            <person name="Banfield J.F."/>
        </authorList>
    </citation>
    <scope>NUCLEOTIDE SEQUENCE [LARGE SCALE GENOMIC DNA]</scope>
</reference>
<organism evidence="15 16">
    <name type="scientific">Candidatus Falkowbacteria bacterium GW2011_GWA2_41_14</name>
    <dbReference type="NCBI Taxonomy" id="1618635"/>
    <lineage>
        <taxon>Bacteria</taxon>
        <taxon>Candidatus Falkowiibacteriota</taxon>
    </lineage>
</organism>
<dbReference type="InterPro" id="IPR006199">
    <property type="entry name" value="LexA_DNA-bd_dom"/>
</dbReference>
<dbReference type="EMBL" id="LCAP01000001">
    <property type="protein sequence ID" value="KKR91862.1"/>
    <property type="molecule type" value="Genomic_DNA"/>
</dbReference>
<dbReference type="CDD" id="cd06529">
    <property type="entry name" value="S24_LexA-like"/>
    <property type="match status" value="1"/>
</dbReference>
<evidence type="ECO:0000259" key="14">
    <source>
        <dbReference type="Pfam" id="PF01726"/>
    </source>
</evidence>
<dbReference type="InterPro" id="IPR015927">
    <property type="entry name" value="Peptidase_S24_S26A/B/C"/>
</dbReference>
<feature type="domain" description="LexA repressor DNA-binding" evidence="14">
    <location>
        <begin position="3"/>
        <end position="66"/>
    </location>
</feature>
<dbReference type="SUPFAM" id="SSF46785">
    <property type="entry name" value="Winged helix' DNA-binding domain"/>
    <property type="match status" value="1"/>
</dbReference>
<keyword evidence="4" id="KW-0227">DNA damage</keyword>
<keyword evidence="9" id="KW-0804">Transcription</keyword>
<dbReference type="GO" id="GO:0006260">
    <property type="term" value="P:DNA replication"/>
    <property type="evidence" value="ECO:0007669"/>
    <property type="project" value="UniProtKB-KW"/>
</dbReference>
<keyword evidence="11" id="KW-0742">SOS response</keyword>
<evidence type="ECO:0000256" key="9">
    <source>
        <dbReference type="ARBA" id="ARBA00023163"/>
    </source>
</evidence>
<dbReference type="InterPro" id="IPR036286">
    <property type="entry name" value="LexA/Signal_pep-like_sf"/>
</dbReference>
<dbReference type="Pfam" id="PF01726">
    <property type="entry name" value="LexA_DNA_bind"/>
    <property type="match status" value="1"/>
</dbReference>